<dbReference type="InterPro" id="IPR014756">
    <property type="entry name" value="Ig_E-set"/>
</dbReference>
<evidence type="ECO:0000256" key="2">
    <source>
        <dbReference type="ARBA" id="ARBA00022448"/>
    </source>
</evidence>
<organism evidence="6">
    <name type="scientific">Polytomella parva</name>
    <dbReference type="NCBI Taxonomy" id="51329"/>
    <lineage>
        <taxon>Eukaryota</taxon>
        <taxon>Viridiplantae</taxon>
        <taxon>Chlorophyta</taxon>
        <taxon>core chlorophytes</taxon>
        <taxon>Chlorophyceae</taxon>
        <taxon>CS clade</taxon>
        <taxon>Chlamydomonadales</taxon>
        <taxon>Chlamydomonadaceae</taxon>
        <taxon>Polytomella</taxon>
    </lineage>
</organism>
<proteinExistence type="inferred from homology"/>
<name>A0A7S0UIK8_9CHLO</name>
<evidence type="ECO:0000256" key="1">
    <source>
        <dbReference type="ARBA" id="ARBA00008102"/>
    </source>
</evidence>
<dbReference type="Pfam" id="PF05351">
    <property type="entry name" value="GMP_PDE_delta"/>
    <property type="match status" value="1"/>
</dbReference>
<protein>
    <recommendedName>
        <fullName evidence="5">GMP phosphodiesterase delta subunit domain-containing protein</fullName>
    </recommendedName>
</protein>
<reference evidence="6" key="1">
    <citation type="submission" date="2021-01" db="EMBL/GenBank/DDBJ databases">
        <authorList>
            <person name="Corre E."/>
            <person name="Pelletier E."/>
            <person name="Niang G."/>
            <person name="Scheremetjew M."/>
            <person name="Finn R."/>
            <person name="Kale V."/>
            <person name="Holt S."/>
            <person name="Cochrane G."/>
            <person name="Meng A."/>
            <person name="Brown T."/>
            <person name="Cohen L."/>
        </authorList>
    </citation>
    <scope>NUCLEOTIDE SEQUENCE</scope>
    <source>
        <strain evidence="6">SAG 63-3</strain>
    </source>
</reference>
<dbReference type="GO" id="GO:0008289">
    <property type="term" value="F:lipid binding"/>
    <property type="evidence" value="ECO:0007669"/>
    <property type="project" value="UniProtKB-KW"/>
</dbReference>
<evidence type="ECO:0000259" key="5">
    <source>
        <dbReference type="Pfam" id="PF05351"/>
    </source>
</evidence>
<dbReference type="PANTHER" id="PTHR12951">
    <property type="entry name" value="RETINAL PROTEIN 4"/>
    <property type="match status" value="1"/>
</dbReference>
<keyword evidence="2" id="KW-0813">Transport</keyword>
<dbReference type="EMBL" id="HBFM01000445">
    <property type="protein sequence ID" value="CAD8763861.1"/>
    <property type="molecule type" value="Transcribed_RNA"/>
</dbReference>
<evidence type="ECO:0000313" key="6">
    <source>
        <dbReference type="EMBL" id="CAD8763861.1"/>
    </source>
</evidence>
<dbReference type="PANTHER" id="PTHR12951:SF1">
    <property type="entry name" value="PROTEIN UNC-119 HOMOLOG"/>
    <property type="match status" value="1"/>
</dbReference>
<dbReference type="GO" id="GO:0060271">
    <property type="term" value="P:cilium assembly"/>
    <property type="evidence" value="ECO:0007669"/>
    <property type="project" value="TreeGrafter"/>
</dbReference>
<dbReference type="AlphaFoldDB" id="A0A7S0UIK8"/>
<keyword evidence="3" id="KW-0653">Protein transport</keyword>
<evidence type="ECO:0000256" key="3">
    <source>
        <dbReference type="ARBA" id="ARBA00022927"/>
    </source>
</evidence>
<feature type="domain" description="GMP phosphodiesterase delta subunit" evidence="5">
    <location>
        <begin position="30"/>
        <end position="185"/>
    </location>
</feature>
<sequence length="186" mass="21714">MPPSNWESISPADVLSHSVPTSGYLCPLKANNYGIEFLKFEVRDYDTGKVIYQVSREPDPEPLPTDLDPEIENLIRSVKYTFPMDFLKCNTIRTALEFSVGNEPLGNFRMVERHYFEDKLVKSYDFSFGFCIPNSTNSWEAIYDVPENTPEMITKYVNNPFQHKSDSFYFVNDRLVMHNKAEYQYM</sequence>
<dbReference type="GO" id="GO:0042953">
    <property type="term" value="P:lipoprotein transport"/>
    <property type="evidence" value="ECO:0007669"/>
    <property type="project" value="TreeGrafter"/>
</dbReference>
<dbReference type="FunFam" id="2.70.50.40:FF:000003">
    <property type="entry name" value="UNC119 homologue, putative"/>
    <property type="match status" value="1"/>
</dbReference>
<dbReference type="InterPro" id="IPR037036">
    <property type="entry name" value="PDED_dom_sf"/>
</dbReference>
<dbReference type="GO" id="GO:0005929">
    <property type="term" value="C:cilium"/>
    <property type="evidence" value="ECO:0007669"/>
    <property type="project" value="TreeGrafter"/>
</dbReference>
<dbReference type="InterPro" id="IPR008015">
    <property type="entry name" value="PDED_dom"/>
</dbReference>
<gene>
    <name evidence="6" type="ORF">PPAR00522_LOCUS244</name>
</gene>
<dbReference type="Gene3D" id="2.70.50.40">
    <property type="entry name" value="GMP phosphodiesterase, delta subunit"/>
    <property type="match status" value="1"/>
</dbReference>
<keyword evidence="4" id="KW-0446">Lipid-binding</keyword>
<dbReference type="SUPFAM" id="SSF81296">
    <property type="entry name" value="E set domains"/>
    <property type="match status" value="1"/>
</dbReference>
<dbReference type="InterPro" id="IPR051519">
    <property type="entry name" value="PDE6D_unc-119_myristoyl-bd"/>
</dbReference>
<comment type="similarity">
    <text evidence="1">Belongs to the PDE6D/unc-119 family.</text>
</comment>
<evidence type="ECO:0000256" key="4">
    <source>
        <dbReference type="ARBA" id="ARBA00023121"/>
    </source>
</evidence>
<accession>A0A7S0UIK8</accession>